<comment type="similarity">
    <text evidence="4">Belongs to the cyclic nucleotide phosphodiesterase class-III family.</text>
</comment>
<keyword evidence="9" id="KW-1185">Reference proteome</keyword>
<evidence type="ECO:0000259" key="7">
    <source>
        <dbReference type="Pfam" id="PF24408"/>
    </source>
</evidence>
<proteinExistence type="inferred from homology"/>
<dbReference type="PANTHER" id="PTHR42988:SF2">
    <property type="entry name" value="CYCLIC NUCLEOTIDE PHOSPHODIESTERASE CBUA0032-RELATED"/>
    <property type="match status" value="1"/>
</dbReference>
<name>A0A7C9RBV5_9HYPH</name>
<dbReference type="GO" id="GO:0046872">
    <property type="term" value="F:metal ion binding"/>
    <property type="evidence" value="ECO:0007669"/>
    <property type="project" value="UniProtKB-KW"/>
</dbReference>
<keyword evidence="3" id="KW-0408">Iron</keyword>
<dbReference type="SUPFAM" id="SSF56300">
    <property type="entry name" value="Metallo-dependent phosphatases"/>
    <property type="match status" value="1"/>
</dbReference>
<gene>
    <name evidence="8" type="ORF">G6N74_28575</name>
</gene>
<dbReference type="Pfam" id="PF00149">
    <property type="entry name" value="Metallophos"/>
    <property type="match status" value="1"/>
</dbReference>
<accession>A0A7C9RBV5</accession>
<reference evidence="8 9" key="1">
    <citation type="submission" date="2020-02" db="EMBL/GenBank/DDBJ databases">
        <title>Genome sequence of the type strain CGMCC 1.15528 of Mesorhizobium zhangyense.</title>
        <authorList>
            <person name="Gao J."/>
            <person name="Sun J."/>
        </authorList>
    </citation>
    <scope>NUCLEOTIDE SEQUENCE [LARGE SCALE GENOMIC DNA]</scope>
    <source>
        <strain evidence="8 9">CGMCC 1.15528</strain>
    </source>
</reference>
<dbReference type="AlphaFoldDB" id="A0A7C9RBV5"/>
<dbReference type="Gene3D" id="3.60.21.10">
    <property type="match status" value="1"/>
</dbReference>
<dbReference type="PANTHER" id="PTHR42988">
    <property type="entry name" value="PHOSPHOHYDROLASE"/>
    <property type="match status" value="1"/>
</dbReference>
<dbReference type="GO" id="GO:0016787">
    <property type="term" value="F:hydrolase activity"/>
    <property type="evidence" value="ECO:0007669"/>
    <property type="project" value="UniProtKB-KW"/>
</dbReference>
<evidence type="ECO:0000256" key="3">
    <source>
        <dbReference type="ARBA" id="ARBA00023004"/>
    </source>
</evidence>
<feature type="region of interest" description="Disordered" evidence="5">
    <location>
        <begin position="20"/>
        <end position="39"/>
    </location>
</feature>
<dbReference type="Proteomes" id="UP000481252">
    <property type="component" value="Unassembled WGS sequence"/>
</dbReference>
<dbReference type="InterPro" id="IPR029052">
    <property type="entry name" value="Metallo-depent_PP-like"/>
</dbReference>
<evidence type="ECO:0000313" key="9">
    <source>
        <dbReference type="Proteomes" id="UP000481252"/>
    </source>
</evidence>
<dbReference type="Pfam" id="PF24408">
    <property type="entry name" value="wHTH-Calcineurin_assc"/>
    <property type="match status" value="1"/>
</dbReference>
<keyword evidence="2" id="KW-0378">Hydrolase</keyword>
<dbReference type="InterPro" id="IPR057846">
    <property type="entry name" value="wHTH-Calcineurin_assc"/>
</dbReference>
<keyword evidence="1" id="KW-0479">Metal-binding</keyword>
<dbReference type="InterPro" id="IPR050884">
    <property type="entry name" value="CNP_phosphodiesterase-III"/>
</dbReference>
<evidence type="ECO:0000256" key="5">
    <source>
        <dbReference type="SAM" id="MobiDB-lite"/>
    </source>
</evidence>
<sequence>MTTRTLKIAVVSDLHVFNGSSEDSKSPSTIGTADTQDAPERHPLRGLAYIIERDKLRADLLICPGDLSDKADPAALIFAWNKLNELKYQLGAKHLLATAGNHDIDSRNQYDDHDPKGNLQSLDPMFPGVDEALCDRFWSRNFVIVELEDVRILLLNSSAFHGYGSDAKPEFRQGRISSKTISALRMALTSGEKRINILVCHHHPVTHNPVNEADYSEMIGGDRLIDLLDSGEYGSWLLIHGHKHYPRLAYASGGASSPIIFSAGSLSAFLYQKIASRARNQFYLIEIPIDDLDALDLDLAGTVTAWDWINMSGWQPAGVGSGLPHQVGFGWRESARTIATTIAKHLEDKTDVITGEELLIAMPRLRFLRPEELEAVVRRLRSSHGIVAQLKDGMIREVGRS</sequence>
<dbReference type="RefSeq" id="WP_165121387.1">
    <property type="nucleotide sequence ID" value="NZ_JAAKZG010000023.1"/>
</dbReference>
<protein>
    <submittedName>
        <fullName evidence="8">Metallophosphoesterase</fullName>
    </submittedName>
</protein>
<organism evidence="8 9">
    <name type="scientific">Mesorhizobium zhangyense</name>
    <dbReference type="NCBI Taxonomy" id="1776730"/>
    <lineage>
        <taxon>Bacteria</taxon>
        <taxon>Pseudomonadati</taxon>
        <taxon>Pseudomonadota</taxon>
        <taxon>Alphaproteobacteria</taxon>
        <taxon>Hyphomicrobiales</taxon>
        <taxon>Phyllobacteriaceae</taxon>
        <taxon>Mesorhizobium</taxon>
    </lineage>
</organism>
<evidence type="ECO:0000313" key="8">
    <source>
        <dbReference type="EMBL" id="NGN45016.1"/>
    </source>
</evidence>
<evidence type="ECO:0000256" key="2">
    <source>
        <dbReference type="ARBA" id="ARBA00022801"/>
    </source>
</evidence>
<dbReference type="InterPro" id="IPR004843">
    <property type="entry name" value="Calcineurin-like_PHP"/>
</dbReference>
<evidence type="ECO:0000256" key="4">
    <source>
        <dbReference type="ARBA" id="ARBA00025742"/>
    </source>
</evidence>
<comment type="caution">
    <text evidence="8">The sequence shown here is derived from an EMBL/GenBank/DDBJ whole genome shotgun (WGS) entry which is preliminary data.</text>
</comment>
<feature type="compositionally biased region" description="Polar residues" evidence="5">
    <location>
        <begin position="20"/>
        <end position="35"/>
    </location>
</feature>
<dbReference type="EMBL" id="JAAKZG010000023">
    <property type="protein sequence ID" value="NGN45016.1"/>
    <property type="molecule type" value="Genomic_DNA"/>
</dbReference>
<evidence type="ECO:0000259" key="6">
    <source>
        <dbReference type="Pfam" id="PF00149"/>
    </source>
</evidence>
<feature type="domain" description="Calcineurin" evidence="7">
    <location>
        <begin position="327"/>
        <end position="382"/>
    </location>
</feature>
<feature type="domain" description="Calcineurin-like phosphoesterase" evidence="6">
    <location>
        <begin position="6"/>
        <end position="246"/>
    </location>
</feature>
<evidence type="ECO:0000256" key="1">
    <source>
        <dbReference type="ARBA" id="ARBA00022723"/>
    </source>
</evidence>